<feature type="domain" description="Type II methyltransferase M.TaqI-like" evidence="6">
    <location>
        <begin position="669"/>
        <end position="942"/>
    </location>
</feature>
<gene>
    <name evidence="9" type="ORF">G3R41_00790</name>
    <name evidence="8" type="ORF">GCU67_00790</name>
</gene>
<dbReference type="EC" id="2.1.1.72" evidence="1"/>
<dbReference type="PROSITE" id="PS00092">
    <property type="entry name" value="N6_MTASE"/>
    <property type="match status" value="1"/>
</dbReference>
<dbReference type="Pfam" id="PF20466">
    <property type="entry name" value="MmeI_TRD"/>
    <property type="match status" value="1"/>
</dbReference>
<dbReference type="Pfam" id="PF07669">
    <property type="entry name" value="Eco57I"/>
    <property type="match status" value="1"/>
</dbReference>
<comment type="catalytic activity">
    <reaction evidence="5">
        <text>a 2'-deoxyadenosine in DNA + S-adenosyl-L-methionine = an N(6)-methyl-2'-deoxyadenosine in DNA + S-adenosyl-L-homocysteine + H(+)</text>
        <dbReference type="Rhea" id="RHEA:15197"/>
        <dbReference type="Rhea" id="RHEA-COMP:12418"/>
        <dbReference type="Rhea" id="RHEA-COMP:12419"/>
        <dbReference type="ChEBI" id="CHEBI:15378"/>
        <dbReference type="ChEBI" id="CHEBI:57856"/>
        <dbReference type="ChEBI" id="CHEBI:59789"/>
        <dbReference type="ChEBI" id="CHEBI:90615"/>
        <dbReference type="ChEBI" id="CHEBI:90616"/>
        <dbReference type="EC" id="2.1.1.72"/>
    </reaction>
</comment>
<keyword evidence="10" id="KW-1185">Reference proteome</keyword>
<dbReference type="InterPro" id="IPR046820">
    <property type="entry name" value="MmeI_TRD"/>
</dbReference>
<dbReference type="PRINTS" id="PR00507">
    <property type="entry name" value="N12N6MTFRASE"/>
</dbReference>
<sequence>MRRRPPSVSQLHQDWLAQVETDGPFLSLPVLKDIWPDGMDRLSDVDDRLVAFKENHAAWETAFDRSRSGSVEEYGRAVASWIDVVLDELALWGPHRIAAVDLSGDLVVRSPGETITVRTDGGLGGRDGELVCLLRVVPPTESLHAAGLDGWSASQVDRMAALLRKADVAVGVVTDGRWWALVWTGEGTTTGSGVVDALTWREEPQLRDAFLTLVNASTLRHKNPERRLPRLFERSVLEAEEITEALGVQVRKSVELLVQSFSEARLAARAKGSVDPLCEDPDEIYQAAVTVMMRVVFLLFAEERGMLPTPELYRAAYGISDLLDDLQARAKREGEENLDHSSDVWHRLLAVSTALYGGANFDEVRMPAYGGSLFDPQRFPWMADERPDGGLRLRVSDRTMLHVLKSVQVAKVGGQARRISFRDVDVEQIGYIYEGLLGYTCREVEHEVVLGLVGKDGEEPEIDLDTLAGVYDESTGAKDFAMRLTDWVKETQPAAKLVSASRLAKLYDAAVDEAEMKRLLKPVAGHDLDLLAALVDWSSYTRRDLRDLPYVVPRGGLIVSETPSRKNAGAHYTPRSLAEEVVLHALQPLVYEPGPLQTNDEDFWRLKSSSAILDLKVADIAAGSGAFLVAAARYLADRLVEAWTAEGIIGGDLVDDSLRTRAIREVIAHCLYGADINGMAVEMCKLSLWLVSLDPSKPFSFVDDKIFRGNSLLGITTIDQLRYIHIDPKAKKARQLNAFVDAESVLDEVTRIRHQLATTVDQDDPQRTRNGKRRLLEQSEQATAKLRLIADGIVATGLRLGGKPGNALEDAYTALEGALIRAFPADASAGEASTLDHIVEQGLTPTVATDYQRWESLHWILEAPDVMIEHGGFDAIVGNPPFLGGKKISTALGADFRNWLINQVAEQTSGNVDLVAYFFLRAWGLLRKGGRIGLIATSTIAQGDTRQVGLDRLVASGLTITRAIQSARWPAKSATLEYAAVWGGYDSPDQGVQLWANSVPCMAISSMLEPQSRVHGSALRLIENRQVAYIGTFALGSGFVLDQPEYAGRDFARFPEVVKPYLNGDDLNSRPDASPSRWIIDFGERSEEEARQWPEVWSLLEDRVKPVRLEKDRVKYPRMVDEWWKFWNARPGLYQSISRSQYVLAITRHSYPVMPLRVSSSVVFSDALVVFATDSFADLAILSSGAHLNWAIKHGSTLGLNIRYTPSDIFDTFPRPASTPELTRLGEELHREREAIMHDDGIGLTSLYNRINDPAVEEGGSIGLLRQLHVDIDRAVALAYGWTDLNPSHGFHSYRQIRRFTVNPAIRDEILDRLLEENHRRADAAGNTPSNALKAF</sequence>
<evidence type="ECO:0000259" key="7">
    <source>
        <dbReference type="Pfam" id="PF20466"/>
    </source>
</evidence>
<dbReference type="GO" id="GO:0032259">
    <property type="term" value="P:methylation"/>
    <property type="evidence" value="ECO:0007669"/>
    <property type="project" value="UniProtKB-KW"/>
</dbReference>
<dbReference type="GO" id="GO:0003676">
    <property type="term" value="F:nucleic acid binding"/>
    <property type="evidence" value="ECO:0007669"/>
    <property type="project" value="InterPro"/>
</dbReference>
<evidence type="ECO:0000256" key="1">
    <source>
        <dbReference type="ARBA" id="ARBA00011900"/>
    </source>
</evidence>
<dbReference type="EMBL" id="JAAGWH010000003">
    <property type="protein sequence ID" value="NEK92713.1"/>
    <property type="molecule type" value="Genomic_DNA"/>
</dbReference>
<name>A0A6P0EPL9_9ACTN</name>
<dbReference type="GO" id="GO:0006304">
    <property type="term" value="P:DNA modification"/>
    <property type="evidence" value="ECO:0007669"/>
    <property type="project" value="InterPro"/>
</dbReference>
<dbReference type="Proteomes" id="UP000471152">
    <property type="component" value="Unassembled WGS sequence"/>
</dbReference>
<evidence type="ECO:0000313" key="9">
    <source>
        <dbReference type="EMBL" id="NEN49480.1"/>
    </source>
</evidence>
<dbReference type="Proteomes" id="UP000468828">
    <property type="component" value="Unassembled WGS sequence"/>
</dbReference>
<dbReference type="GO" id="GO:0009007">
    <property type="term" value="F:site-specific DNA-methyltransferase (adenine-specific) activity"/>
    <property type="evidence" value="ECO:0007669"/>
    <property type="project" value="UniProtKB-EC"/>
</dbReference>
<dbReference type="PANTHER" id="PTHR33841:SF1">
    <property type="entry name" value="DNA METHYLTRANSFERASE A"/>
    <property type="match status" value="1"/>
</dbReference>
<dbReference type="InterPro" id="IPR050953">
    <property type="entry name" value="N4_N6_ade-DNA_methylase"/>
</dbReference>
<evidence type="ECO:0000256" key="3">
    <source>
        <dbReference type="ARBA" id="ARBA00022679"/>
    </source>
</evidence>
<protein>
    <recommendedName>
        <fullName evidence="1">site-specific DNA-methyltransferase (adenine-specific)</fullName>
        <ecNumber evidence="1">2.1.1.72</ecNumber>
    </recommendedName>
</protein>
<dbReference type="SUPFAM" id="SSF53335">
    <property type="entry name" value="S-adenosyl-L-methionine-dependent methyltransferases"/>
    <property type="match status" value="1"/>
</dbReference>
<dbReference type="EMBL" id="JAAGWB010000003">
    <property type="protein sequence ID" value="NEN49480.1"/>
    <property type="molecule type" value="Genomic_DNA"/>
</dbReference>
<evidence type="ECO:0000313" key="8">
    <source>
        <dbReference type="EMBL" id="NEK92713.1"/>
    </source>
</evidence>
<evidence type="ECO:0000313" key="11">
    <source>
        <dbReference type="Proteomes" id="UP000471152"/>
    </source>
</evidence>
<evidence type="ECO:0000313" key="10">
    <source>
        <dbReference type="Proteomes" id="UP000468828"/>
    </source>
</evidence>
<accession>A0A6P0EPL9</accession>
<comment type="caution">
    <text evidence="8">The sequence shown here is derived from an EMBL/GenBank/DDBJ whole genome shotgun (WGS) entry which is preliminary data.</text>
</comment>
<dbReference type="PANTHER" id="PTHR33841">
    <property type="entry name" value="DNA METHYLTRANSFERASE YEEA-RELATED"/>
    <property type="match status" value="1"/>
</dbReference>
<keyword evidence="4" id="KW-0949">S-adenosyl-L-methionine</keyword>
<reference evidence="8 10" key="1">
    <citation type="submission" date="2020-01" db="EMBL/GenBank/DDBJ databases">
        <title>the WGS Modestobacter muralis CPCC 204518.</title>
        <authorList>
            <person name="Jiang Z."/>
        </authorList>
    </citation>
    <scope>NUCLEOTIDE SEQUENCE [LARGE SCALE GENOMIC DNA]</scope>
    <source>
        <strain evidence="8 10">DSM 100205</strain>
    </source>
</reference>
<dbReference type="InterPro" id="IPR029063">
    <property type="entry name" value="SAM-dependent_MTases_sf"/>
</dbReference>
<organism evidence="8 10">
    <name type="scientific">Modestobacter muralis</name>
    <dbReference type="NCBI Taxonomy" id="1608614"/>
    <lineage>
        <taxon>Bacteria</taxon>
        <taxon>Bacillati</taxon>
        <taxon>Actinomycetota</taxon>
        <taxon>Actinomycetes</taxon>
        <taxon>Geodermatophilales</taxon>
        <taxon>Geodermatophilaceae</taxon>
        <taxon>Modestobacter</taxon>
    </lineage>
</organism>
<evidence type="ECO:0000256" key="2">
    <source>
        <dbReference type="ARBA" id="ARBA00022603"/>
    </source>
</evidence>
<evidence type="ECO:0000256" key="5">
    <source>
        <dbReference type="ARBA" id="ARBA00047942"/>
    </source>
</evidence>
<evidence type="ECO:0000256" key="4">
    <source>
        <dbReference type="ARBA" id="ARBA00022691"/>
    </source>
</evidence>
<proteinExistence type="predicted"/>
<dbReference type="Gene3D" id="3.40.50.150">
    <property type="entry name" value="Vaccinia Virus protein VP39"/>
    <property type="match status" value="2"/>
</dbReference>
<keyword evidence="3 8" id="KW-0808">Transferase</keyword>
<dbReference type="InterPro" id="IPR011639">
    <property type="entry name" value="MethylTrfase_TaqI-like_dom"/>
</dbReference>
<dbReference type="InterPro" id="IPR002052">
    <property type="entry name" value="DNA_methylase_N6_adenine_CS"/>
</dbReference>
<evidence type="ECO:0000259" key="6">
    <source>
        <dbReference type="Pfam" id="PF07669"/>
    </source>
</evidence>
<feature type="domain" description="MmeI-like target recognition" evidence="7">
    <location>
        <begin position="1056"/>
        <end position="1216"/>
    </location>
</feature>
<keyword evidence="2 8" id="KW-0489">Methyltransferase</keyword>
<reference evidence="9 11" key="2">
    <citation type="submission" date="2020-02" db="EMBL/GenBank/DDBJ databases">
        <title>The WGS of Modestobacter muralis DSM 100205.</title>
        <authorList>
            <person name="Jiang Z."/>
        </authorList>
    </citation>
    <scope>NUCLEOTIDE SEQUENCE [LARGE SCALE GENOMIC DNA]</scope>
    <source>
        <strain evidence="9 11">DSM 100205</strain>
    </source>
</reference>